<accession>A0ACC1SLV1</accession>
<evidence type="ECO:0000313" key="2">
    <source>
        <dbReference type="Proteomes" id="UP001148629"/>
    </source>
</evidence>
<gene>
    <name evidence="1" type="ORF">NM208_g4057</name>
</gene>
<keyword evidence="2" id="KW-1185">Reference proteome</keyword>
<protein>
    <submittedName>
        <fullName evidence="1">Uncharacterized protein</fullName>
    </submittedName>
</protein>
<proteinExistence type="predicted"/>
<evidence type="ECO:0000313" key="1">
    <source>
        <dbReference type="EMBL" id="KAJ3542502.1"/>
    </source>
</evidence>
<dbReference type="EMBL" id="JANRMS010000290">
    <property type="protein sequence ID" value="KAJ3542502.1"/>
    <property type="molecule type" value="Genomic_DNA"/>
</dbReference>
<dbReference type="Proteomes" id="UP001148629">
    <property type="component" value="Unassembled WGS sequence"/>
</dbReference>
<sequence length="458" mass="53828">MALESSDTKSSLHKLGKDMVLATTRQHGPDGKPYQLCTKPQDKPIIPDLAIFNFDDEQRPNNSDVSLPRVAECAAHLEFLETLYVLRQRILVSKEFDDAMDIKPNREKKTGHLGDTKTLKDNTFWERRQQKWPKYIEFAVIRFLAWRRHINQGMHETITSDNLPPIDVLMVWHSFMLNPRLYLSHCSNEPLFNLKFPWKYIHDAVDNDKWSFHLKPAAAAKYQETFVISYDLFDRFKRWGSESQPYISNQLRNCKLTPAAGDSTAQRTTYHLLFSTFRSSLAEKLRDAVIRQTAFIDKMNAHMWIRSPALEGTMRRSIDRYQKFCKLMKLAKGRTVVPTLDIDLAWHTHQCSAKEYGRDMKTLVGRFMNHDDTIAKPKLGDGAQETRRLYRIHFGQEYRLCGCWDCEALQSELEKAVDREYGETDMESIARRVKEEVFYYRAVEWSRRREMTLPIRRD</sequence>
<reference evidence="1" key="1">
    <citation type="submission" date="2022-08" db="EMBL/GenBank/DDBJ databases">
        <title>Genome Sequence of Fusarium decemcellulare.</title>
        <authorList>
            <person name="Buettner E."/>
        </authorList>
    </citation>
    <scope>NUCLEOTIDE SEQUENCE</scope>
    <source>
        <strain evidence="1">Babe19</strain>
    </source>
</reference>
<name>A0ACC1SLV1_9HYPO</name>
<comment type="caution">
    <text evidence="1">The sequence shown here is derived from an EMBL/GenBank/DDBJ whole genome shotgun (WGS) entry which is preliminary data.</text>
</comment>
<organism evidence="1 2">
    <name type="scientific">Fusarium decemcellulare</name>
    <dbReference type="NCBI Taxonomy" id="57161"/>
    <lineage>
        <taxon>Eukaryota</taxon>
        <taxon>Fungi</taxon>
        <taxon>Dikarya</taxon>
        <taxon>Ascomycota</taxon>
        <taxon>Pezizomycotina</taxon>
        <taxon>Sordariomycetes</taxon>
        <taxon>Hypocreomycetidae</taxon>
        <taxon>Hypocreales</taxon>
        <taxon>Nectriaceae</taxon>
        <taxon>Fusarium</taxon>
        <taxon>Fusarium decemcellulare species complex</taxon>
    </lineage>
</organism>